<organism evidence="4 5">
    <name type="scientific">Dendrobium nobile</name>
    <name type="common">Orchid</name>
    <dbReference type="NCBI Taxonomy" id="94219"/>
    <lineage>
        <taxon>Eukaryota</taxon>
        <taxon>Viridiplantae</taxon>
        <taxon>Streptophyta</taxon>
        <taxon>Embryophyta</taxon>
        <taxon>Tracheophyta</taxon>
        <taxon>Spermatophyta</taxon>
        <taxon>Magnoliopsida</taxon>
        <taxon>Liliopsida</taxon>
        <taxon>Asparagales</taxon>
        <taxon>Orchidaceae</taxon>
        <taxon>Epidendroideae</taxon>
        <taxon>Malaxideae</taxon>
        <taxon>Dendrobiinae</taxon>
        <taxon>Dendrobium</taxon>
    </lineage>
</organism>
<dbReference type="Proteomes" id="UP000829196">
    <property type="component" value="Unassembled WGS sequence"/>
</dbReference>
<evidence type="ECO:0000256" key="1">
    <source>
        <dbReference type="ARBA" id="ARBA00007166"/>
    </source>
</evidence>
<dbReference type="PANTHER" id="PTHR47698">
    <property type="entry name" value="FATTY-ACID-BINDING PROTEIN 3, CHLOROPLASTIC"/>
    <property type="match status" value="1"/>
</dbReference>
<dbReference type="AlphaFoldDB" id="A0A8T3A7Q4"/>
<dbReference type="GO" id="GO:0016872">
    <property type="term" value="F:intramolecular lyase activity"/>
    <property type="evidence" value="ECO:0007669"/>
    <property type="project" value="InterPro"/>
</dbReference>
<dbReference type="SMR" id="A0A8T3A7Q4"/>
<accession>A0A8T3A7Q4</accession>
<reference evidence="4" key="1">
    <citation type="journal article" date="2022" name="Front. Genet.">
        <title>Chromosome-Scale Assembly of the Dendrobium nobile Genome Provides Insights Into the Molecular Mechanism of the Biosynthesis of the Medicinal Active Ingredient of Dendrobium.</title>
        <authorList>
            <person name="Xu Q."/>
            <person name="Niu S.-C."/>
            <person name="Li K.-L."/>
            <person name="Zheng P.-J."/>
            <person name="Zhang X.-J."/>
            <person name="Jia Y."/>
            <person name="Liu Y."/>
            <person name="Niu Y.-X."/>
            <person name="Yu L.-H."/>
            <person name="Chen D.-F."/>
            <person name="Zhang G.-Q."/>
        </authorList>
    </citation>
    <scope>NUCLEOTIDE SEQUENCE</scope>
    <source>
        <tissue evidence="4">Leaf</tissue>
    </source>
</reference>
<sequence length="273" mass="29823">MAAAVSYASSWALQLRFATIPSHSGSPLVKLSPNFSSNLRRLSLPFLSWNPTKFRHLLPPKASVESLEYVIEPGTKVKFQKDLNVPGCTESLVLLGTGFREKTFAIIGVKVYAAGFYTKSSIKLSLDALKGKPTGAVLEDSSLFKSVYQAPLDKSLWIILVRHVDGQTFWNALNDVISPRIKKPTAVDESALSTFRNTFQGRDLMQGTSIFLTWTQHSNMLVSISSDGFPTEVDANIESPNVTLALFDAFFGDSPVSPTLKVSVADGLAKNFS</sequence>
<dbReference type="SUPFAM" id="SSF54626">
    <property type="entry name" value="Chalcone isomerase"/>
    <property type="match status" value="1"/>
</dbReference>
<dbReference type="Gene3D" id="3.50.70.10">
    <property type="match status" value="1"/>
</dbReference>
<evidence type="ECO:0000313" key="5">
    <source>
        <dbReference type="Proteomes" id="UP000829196"/>
    </source>
</evidence>
<dbReference type="Gene3D" id="1.10.890.20">
    <property type="match status" value="1"/>
</dbReference>
<keyword evidence="5" id="KW-1185">Reference proteome</keyword>
<dbReference type="Pfam" id="PF02431">
    <property type="entry name" value="Chalcone"/>
    <property type="match status" value="1"/>
</dbReference>
<proteinExistence type="inferred from homology"/>
<dbReference type="InterPro" id="IPR016089">
    <property type="entry name" value="Chalcone_isomerase_bundle_sf"/>
</dbReference>
<dbReference type="InterPro" id="IPR016087">
    <property type="entry name" value="Chalcone_isomerase"/>
</dbReference>
<dbReference type="EMBL" id="JAGYWB010000018">
    <property type="protein sequence ID" value="KAI0492250.1"/>
    <property type="molecule type" value="Genomic_DNA"/>
</dbReference>
<name>A0A8T3A7Q4_DENNO</name>
<dbReference type="InterPro" id="IPR036298">
    <property type="entry name" value="Chalcone_isomerase_sf"/>
</dbReference>
<gene>
    <name evidence="4" type="ORF">KFK09_026519</name>
</gene>
<evidence type="ECO:0000259" key="3">
    <source>
        <dbReference type="Pfam" id="PF02431"/>
    </source>
</evidence>
<protein>
    <recommendedName>
        <fullName evidence="2">Chalcone-flavonone isomerase family protein</fullName>
    </recommendedName>
</protein>
<feature type="domain" description="Chalcone isomerase" evidence="3">
    <location>
        <begin position="76"/>
        <end position="269"/>
    </location>
</feature>
<dbReference type="InterPro" id="IPR016088">
    <property type="entry name" value="Chalcone_isomerase_3-sand"/>
</dbReference>
<dbReference type="GO" id="GO:0005504">
    <property type="term" value="F:fatty acid binding"/>
    <property type="evidence" value="ECO:0007669"/>
    <property type="project" value="TreeGrafter"/>
</dbReference>
<evidence type="ECO:0000256" key="2">
    <source>
        <dbReference type="RuleBase" id="RU361158"/>
    </source>
</evidence>
<dbReference type="GO" id="GO:0009570">
    <property type="term" value="C:chloroplast stroma"/>
    <property type="evidence" value="ECO:0007669"/>
    <property type="project" value="TreeGrafter"/>
</dbReference>
<dbReference type="PANTHER" id="PTHR47698:SF2">
    <property type="entry name" value="FATTY-ACID-BINDING PROTEIN 3, CHLOROPLASTIC"/>
    <property type="match status" value="1"/>
</dbReference>
<dbReference type="OrthoDB" id="18193at2759"/>
<evidence type="ECO:0000313" key="4">
    <source>
        <dbReference type="EMBL" id="KAI0492250.1"/>
    </source>
</evidence>
<dbReference type="GO" id="GO:0006631">
    <property type="term" value="P:fatty acid metabolic process"/>
    <property type="evidence" value="ECO:0007669"/>
    <property type="project" value="TreeGrafter"/>
</dbReference>
<comment type="similarity">
    <text evidence="1 2">Belongs to the chalcone isomerase family.</text>
</comment>
<comment type="caution">
    <text evidence="4">The sequence shown here is derived from an EMBL/GenBank/DDBJ whole genome shotgun (WGS) entry which is preliminary data.</text>
</comment>